<keyword evidence="2" id="KW-0732">Signal</keyword>
<dbReference type="RefSeq" id="WP_131496647.1">
    <property type="nucleotide sequence ID" value="NZ_SJKC01000002.1"/>
</dbReference>
<evidence type="ECO:0000313" key="3">
    <source>
        <dbReference type="EMBL" id="TCC37755.1"/>
    </source>
</evidence>
<reference evidence="3 4" key="1">
    <citation type="submission" date="2019-02" db="EMBL/GenBank/DDBJ databases">
        <title>Kribbella capetownensis sp. nov. and Kribbella speibonae sp. nov., isolated from soil.</title>
        <authorList>
            <person name="Curtis S.M."/>
            <person name="Norton I."/>
            <person name="Everest G.J."/>
            <person name="Meyers P.R."/>
        </authorList>
    </citation>
    <scope>NUCLEOTIDE SEQUENCE [LARGE SCALE GENOMIC DNA]</scope>
    <source>
        <strain evidence="3 4">YM55</strain>
    </source>
</reference>
<evidence type="ECO:0000313" key="4">
    <source>
        <dbReference type="Proteomes" id="UP000294225"/>
    </source>
</evidence>
<keyword evidence="1" id="KW-0812">Transmembrane</keyword>
<evidence type="ECO:0000256" key="2">
    <source>
        <dbReference type="SAM" id="SignalP"/>
    </source>
</evidence>
<dbReference type="AlphaFoldDB" id="A0A4R0J8J3"/>
<feature type="chain" id="PRO_5038895841" description="LPXTG cell wall anchor domain-containing protein" evidence="2">
    <location>
        <begin position="21"/>
        <end position="88"/>
    </location>
</feature>
<proteinExistence type="predicted"/>
<keyword evidence="1" id="KW-1133">Transmembrane helix</keyword>
<keyword evidence="1" id="KW-0472">Membrane</keyword>
<evidence type="ECO:0000256" key="1">
    <source>
        <dbReference type="SAM" id="Phobius"/>
    </source>
</evidence>
<dbReference type="EMBL" id="SJKC01000002">
    <property type="protein sequence ID" value="TCC37755.1"/>
    <property type="molecule type" value="Genomic_DNA"/>
</dbReference>
<accession>A0A4R0J8J3</accession>
<sequence>MKHRYTAIALPIIVCGAAVAGATNASARDIEPERDGTPPVVIPGPVVEVPVDDSVAEGLQTAAGVLGGAGLAIGGLWMYRRRQPLAAH</sequence>
<feature type="signal peptide" evidence="2">
    <location>
        <begin position="1"/>
        <end position="20"/>
    </location>
</feature>
<evidence type="ECO:0008006" key="5">
    <source>
        <dbReference type="Google" id="ProtNLM"/>
    </source>
</evidence>
<feature type="transmembrane region" description="Helical" evidence="1">
    <location>
        <begin position="59"/>
        <end position="79"/>
    </location>
</feature>
<organism evidence="3 4">
    <name type="scientific">Kribbella speibonae</name>
    <dbReference type="NCBI Taxonomy" id="1572660"/>
    <lineage>
        <taxon>Bacteria</taxon>
        <taxon>Bacillati</taxon>
        <taxon>Actinomycetota</taxon>
        <taxon>Actinomycetes</taxon>
        <taxon>Propionibacteriales</taxon>
        <taxon>Kribbellaceae</taxon>
        <taxon>Kribbella</taxon>
    </lineage>
</organism>
<comment type="caution">
    <text evidence="3">The sequence shown here is derived from an EMBL/GenBank/DDBJ whole genome shotgun (WGS) entry which is preliminary data.</text>
</comment>
<name>A0A4R0J8J3_9ACTN</name>
<gene>
    <name evidence="3" type="ORF">E0H92_14805</name>
</gene>
<dbReference type="Proteomes" id="UP000294225">
    <property type="component" value="Unassembled WGS sequence"/>
</dbReference>
<protein>
    <recommendedName>
        <fullName evidence="5">LPXTG cell wall anchor domain-containing protein</fullName>
    </recommendedName>
</protein>